<dbReference type="EMBL" id="CM042047">
    <property type="protein sequence ID" value="KAI3769442.1"/>
    <property type="molecule type" value="Genomic_DNA"/>
</dbReference>
<reference evidence="1 2" key="2">
    <citation type="journal article" date="2022" name="Mol. Ecol. Resour.">
        <title>The genomes of chicory, endive, great burdock and yacon provide insights into Asteraceae paleo-polyploidization history and plant inulin production.</title>
        <authorList>
            <person name="Fan W."/>
            <person name="Wang S."/>
            <person name="Wang H."/>
            <person name="Wang A."/>
            <person name="Jiang F."/>
            <person name="Liu H."/>
            <person name="Zhao H."/>
            <person name="Xu D."/>
            <person name="Zhang Y."/>
        </authorList>
    </citation>
    <scope>NUCLEOTIDE SEQUENCE [LARGE SCALE GENOMIC DNA]</scope>
    <source>
        <strain evidence="2">cv. Niubang</strain>
    </source>
</reference>
<protein>
    <submittedName>
        <fullName evidence="1">Uncharacterized protein</fullName>
    </submittedName>
</protein>
<dbReference type="Proteomes" id="UP001055879">
    <property type="component" value="Linkage Group LG01"/>
</dbReference>
<gene>
    <name evidence="1" type="ORF">L6452_00544</name>
</gene>
<keyword evidence="2" id="KW-1185">Reference proteome</keyword>
<evidence type="ECO:0000313" key="2">
    <source>
        <dbReference type="Proteomes" id="UP001055879"/>
    </source>
</evidence>
<organism evidence="1 2">
    <name type="scientific">Arctium lappa</name>
    <name type="common">Greater burdock</name>
    <name type="synonym">Lappa major</name>
    <dbReference type="NCBI Taxonomy" id="4217"/>
    <lineage>
        <taxon>Eukaryota</taxon>
        <taxon>Viridiplantae</taxon>
        <taxon>Streptophyta</taxon>
        <taxon>Embryophyta</taxon>
        <taxon>Tracheophyta</taxon>
        <taxon>Spermatophyta</taxon>
        <taxon>Magnoliopsida</taxon>
        <taxon>eudicotyledons</taxon>
        <taxon>Gunneridae</taxon>
        <taxon>Pentapetalae</taxon>
        <taxon>asterids</taxon>
        <taxon>campanulids</taxon>
        <taxon>Asterales</taxon>
        <taxon>Asteraceae</taxon>
        <taxon>Carduoideae</taxon>
        <taxon>Cardueae</taxon>
        <taxon>Arctiinae</taxon>
        <taxon>Arctium</taxon>
    </lineage>
</organism>
<reference evidence="2" key="1">
    <citation type="journal article" date="2022" name="Mol. Ecol. Resour.">
        <title>The genomes of chicory, endive, great burdock and yacon provide insights into Asteraceae palaeo-polyploidization history and plant inulin production.</title>
        <authorList>
            <person name="Fan W."/>
            <person name="Wang S."/>
            <person name="Wang H."/>
            <person name="Wang A."/>
            <person name="Jiang F."/>
            <person name="Liu H."/>
            <person name="Zhao H."/>
            <person name="Xu D."/>
            <person name="Zhang Y."/>
        </authorList>
    </citation>
    <scope>NUCLEOTIDE SEQUENCE [LARGE SCALE GENOMIC DNA]</scope>
    <source>
        <strain evidence="2">cv. Niubang</strain>
    </source>
</reference>
<proteinExistence type="predicted"/>
<name>A0ACB9FE63_ARCLA</name>
<comment type="caution">
    <text evidence="1">The sequence shown here is derived from an EMBL/GenBank/DDBJ whole genome shotgun (WGS) entry which is preliminary data.</text>
</comment>
<evidence type="ECO:0000313" key="1">
    <source>
        <dbReference type="EMBL" id="KAI3769442.1"/>
    </source>
</evidence>
<accession>A0ACB9FE63</accession>
<sequence>MQEIIFVRCVLLRCLTTNEDANQVHNNQQFDHEDNSRDISIGCGGGSDDGGAHGPGDGGEGGHGGGGCDKGC</sequence>